<protein>
    <submittedName>
        <fullName evidence="1">Uncharacterized protein</fullName>
    </submittedName>
</protein>
<sequence>MGYDDKWTIHNERMVFVMMSSQLYDREVALEAYLAYQSPSQGQILHLMRTIVKGSSNGKKGAKILYNIVDRKTPFKSFWGPIQNYY</sequence>
<name>A0A9J5WKV3_SOLCO</name>
<proteinExistence type="predicted"/>
<accession>A0A9J5WKV3</accession>
<keyword evidence="2" id="KW-1185">Reference proteome</keyword>
<evidence type="ECO:0000313" key="1">
    <source>
        <dbReference type="EMBL" id="KAG5576529.1"/>
    </source>
</evidence>
<organism evidence="1 2">
    <name type="scientific">Solanum commersonii</name>
    <name type="common">Commerson's wild potato</name>
    <name type="synonym">Commerson's nightshade</name>
    <dbReference type="NCBI Taxonomy" id="4109"/>
    <lineage>
        <taxon>Eukaryota</taxon>
        <taxon>Viridiplantae</taxon>
        <taxon>Streptophyta</taxon>
        <taxon>Embryophyta</taxon>
        <taxon>Tracheophyta</taxon>
        <taxon>Spermatophyta</taxon>
        <taxon>Magnoliopsida</taxon>
        <taxon>eudicotyledons</taxon>
        <taxon>Gunneridae</taxon>
        <taxon>Pentapetalae</taxon>
        <taxon>asterids</taxon>
        <taxon>lamiids</taxon>
        <taxon>Solanales</taxon>
        <taxon>Solanaceae</taxon>
        <taxon>Solanoideae</taxon>
        <taxon>Solaneae</taxon>
        <taxon>Solanum</taxon>
    </lineage>
</organism>
<reference evidence="1 2" key="1">
    <citation type="submission" date="2020-09" db="EMBL/GenBank/DDBJ databases">
        <title>De no assembly of potato wild relative species, Solanum commersonii.</title>
        <authorList>
            <person name="Cho K."/>
        </authorList>
    </citation>
    <scope>NUCLEOTIDE SEQUENCE [LARGE SCALE GENOMIC DNA]</scope>
    <source>
        <strain evidence="1">LZ3.2</strain>
        <tissue evidence="1">Leaf</tissue>
    </source>
</reference>
<evidence type="ECO:0000313" key="2">
    <source>
        <dbReference type="Proteomes" id="UP000824120"/>
    </source>
</evidence>
<dbReference type="EMBL" id="JACXVP010000011">
    <property type="protein sequence ID" value="KAG5576529.1"/>
    <property type="molecule type" value="Genomic_DNA"/>
</dbReference>
<comment type="caution">
    <text evidence="1">The sequence shown here is derived from an EMBL/GenBank/DDBJ whole genome shotgun (WGS) entry which is preliminary data.</text>
</comment>
<dbReference type="AlphaFoldDB" id="A0A9J5WKV3"/>
<dbReference type="Proteomes" id="UP000824120">
    <property type="component" value="Chromosome 11"/>
</dbReference>
<gene>
    <name evidence="1" type="ORF">H5410_056663</name>
</gene>